<evidence type="ECO:0000313" key="2">
    <source>
        <dbReference type="Proteomes" id="UP000479000"/>
    </source>
</evidence>
<dbReference type="EMBL" id="CADCXU010001645">
    <property type="protein sequence ID" value="CAA9994066.1"/>
    <property type="molecule type" value="Genomic_DNA"/>
</dbReference>
<reference evidence="1 2" key="1">
    <citation type="submission" date="2020-02" db="EMBL/GenBank/DDBJ databases">
        <authorList>
            <person name="Ferguson B K."/>
        </authorList>
    </citation>
    <scope>NUCLEOTIDE SEQUENCE [LARGE SCALE GENOMIC DNA]</scope>
</reference>
<organism evidence="1 2">
    <name type="scientific">Nesidiocoris tenuis</name>
    <dbReference type="NCBI Taxonomy" id="355587"/>
    <lineage>
        <taxon>Eukaryota</taxon>
        <taxon>Metazoa</taxon>
        <taxon>Ecdysozoa</taxon>
        <taxon>Arthropoda</taxon>
        <taxon>Hexapoda</taxon>
        <taxon>Insecta</taxon>
        <taxon>Pterygota</taxon>
        <taxon>Neoptera</taxon>
        <taxon>Paraneoptera</taxon>
        <taxon>Hemiptera</taxon>
        <taxon>Heteroptera</taxon>
        <taxon>Panheteroptera</taxon>
        <taxon>Cimicomorpha</taxon>
        <taxon>Miridae</taxon>
        <taxon>Dicyphina</taxon>
        <taxon>Nesidiocoris</taxon>
    </lineage>
</organism>
<proteinExistence type="predicted"/>
<dbReference type="Proteomes" id="UP000479000">
    <property type="component" value="Unassembled WGS sequence"/>
</dbReference>
<gene>
    <name evidence="1" type="ORF">NTEN_LOCUS886</name>
</gene>
<evidence type="ECO:0000313" key="1">
    <source>
        <dbReference type="EMBL" id="CAA9994066.1"/>
    </source>
</evidence>
<accession>A0A6H5FWM7</accession>
<keyword evidence="2" id="KW-1185">Reference proteome</keyword>
<sequence>MRARWNTEGILSPYPQILKISELKPVTAEHHDPTENMSSNLRSYRNQVQRDRYTRSLRMRPSILIPRRAGFAPTTSRWTNNWKTPMLNIFKRLQRKCCELTPNTIRPAKSSVWWCSRSGKCELKQTRRSALVNLNRHAQLNGITRYGNYRM</sequence>
<dbReference type="AlphaFoldDB" id="A0A6H5FWM7"/>
<protein>
    <submittedName>
        <fullName evidence="1">Uncharacterized protein</fullName>
    </submittedName>
</protein>
<name>A0A6H5FWM7_9HEMI</name>